<dbReference type="EMBL" id="SGXA01000001">
    <property type="protein sequence ID" value="RZS75702.1"/>
    <property type="molecule type" value="Genomic_DNA"/>
</dbReference>
<evidence type="ECO:0000256" key="1">
    <source>
        <dbReference type="SAM" id="MobiDB-lite"/>
    </source>
</evidence>
<proteinExistence type="predicted"/>
<dbReference type="Proteomes" id="UP000293874">
    <property type="component" value="Unassembled WGS sequence"/>
</dbReference>
<reference evidence="2 3" key="1">
    <citation type="submission" date="2019-02" db="EMBL/GenBank/DDBJ databases">
        <title>Genomic Encyclopedia of Type Strains, Phase IV (KMG-IV): sequencing the most valuable type-strain genomes for metagenomic binning, comparative biology and taxonomic classification.</title>
        <authorList>
            <person name="Goeker M."/>
        </authorList>
    </citation>
    <scope>NUCLEOTIDE SEQUENCE [LARGE SCALE GENOMIC DNA]</scope>
    <source>
        <strain evidence="2 3">DSM 18116</strain>
    </source>
</reference>
<keyword evidence="3" id="KW-1185">Reference proteome</keyword>
<feature type="region of interest" description="Disordered" evidence="1">
    <location>
        <begin position="58"/>
        <end position="91"/>
    </location>
</feature>
<dbReference type="AlphaFoldDB" id="A0A4Q7N3Z0"/>
<feature type="compositionally biased region" description="Polar residues" evidence="1">
    <location>
        <begin position="65"/>
        <end position="79"/>
    </location>
</feature>
<evidence type="ECO:0000313" key="2">
    <source>
        <dbReference type="EMBL" id="RZS75702.1"/>
    </source>
</evidence>
<name>A0A4Q7N3Z0_9BACT</name>
<accession>A0A4Q7N3Z0</accession>
<evidence type="ECO:0000313" key="3">
    <source>
        <dbReference type="Proteomes" id="UP000293874"/>
    </source>
</evidence>
<organism evidence="2 3">
    <name type="scientific">Pseudobacter ginsenosidimutans</name>
    <dbReference type="NCBI Taxonomy" id="661488"/>
    <lineage>
        <taxon>Bacteria</taxon>
        <taxon>Pseudomonadati</taxon>
        <taxon>Bacteroidota</taxon>
        <taxon>Chitinophagia</taxon>
        <taxon>Chitinophagales</taxon>
        <taxon>Chitinophagaceae</taxon>
        <taxon>Pseudobacter</taxon>
    </lineage>
</organism>
<comment type="caution">
    <text evidence="2">The sequence shown here is derived from an EMBL/GenBank/DDBJ whole genome shotgun (WGS) entry which is preliminary data.</text>
</comment>
<sequence length="91" mass="10170">MAGSSSRPFFYNPSPNHLSSFLLSPIPRSASSRHSLVAFPYLRQQSGIHSAAINRQLLPNKPPTIGTQRSENENLTQNNRKNKLSINLKIK</sequence>
<protein>
    <submittedName>
        <fullName evidence="2">Uncharacterized protein</fullName>
    </submittedName>
</protein>
<gene>
    <name evidence="2" type="ORF">EV199_1574</name>
</gene>